<dbReference type="InterPro" id="IPR044668">
    <property type="entry name" value="PuuD-like"/>
</dbReference>
<dbReference type="EMBL" id="KF731828">
    <property type="protein sequence ID" value="AHZ61846.1"/>
    <property type="molecule type" value="Genomic_DNA"/>
</dbReference>
<sequence>MSSVRNDYVARPVIGVCARTTPVTVQGLDTTVSLALQAHVDMLATAGCAPLLVPLLPGAEDLVPHLDGLLLPGGPDLDPELYGQPQHTRTRCGNPAADRVELALLRAALEADRPVLAICRGMQALNVLSGGTLHQHLPEAVQHDGHCPQTATFTLGRNHLHLQPGSLAAAVYGAEVPTVACHHHQGVDRVGAGLTVTARASDGVVEAIEATGHPFVLGVQWEAGQDSDARLHRALADAAERARQRPPTPGESDGIADEQPVSGRARRAAAPARTR</sequence>
<accession>A0A059UHG4</accession>
<dbReference type="PANTHER" id="PTHR43235:SF1">
    <property type="entry name" value="GLUTAMINE AMIDOTRANSFERASE PB2B2.05-RELATED"/>
    <property type="match status" value="1"/>
</dbReference>
<dbReference type="PANTHER" id="PTHR43235">
    <property type="entry name" value="GLUTAMINE AMIDOTRANSFERASE PB2B2.05-RELATED"/>
    <property type="match status" value="1"/>
</dbReference>
<feature type="compositionally biased region" description="Basic and acidic residues" evidence="1">
    <location>
        <begin position="234"/>
        <end position="243"/>
    </location>
</feature>
<dbReference type="Gene3D" id="3.40.50.880">
    <property type="match status" value="1"/>
</dbReference>
<dbReference type="PROSITE" id="PS51273">
    <property type="entry name" value="GATASE_TYPE_1"/>
    <property type="match status" value="1"/>
</dbReference>
<dbReference type="Pfam" id="PF07722">
    <property type="entry name" value="Peptidase_C26"/>
    <property type="match status" value="1"/>
</dbReference>
<name>A0A059UHG4_SALPI</name>
<evidence type="ECO:0000313" key="2">
    <source>
        <dbReference type="EMBL" id="AHZ61846.1"/>
    </source>
</evidence>
<proteinExistence type="predicted"/>
<feature type="region of interest" description="Disordered" evidence="1">
    <location>
        <begin position="234"/>
        <end position="275"/>
    </location>
</feature>
<dbReference type="InterPro" id="IPR011697">
    <property type="entry name" value="Peptidase_C26"/>
</dbReference>
<dbReference type="GO" id="GO:0033969">
    <property type="term" value="F:gamma-glutamyl-gamma-aminobutyrate hydrolase activity"/>
    <property type="evidence" value="ECO:0007669"/>
    <property type="project" value="TreeGrafter"/>
</dbReference>
<dbReference type="GO" id="GO:0006598">
    <property type="term" value="P:polyamine catabolic process"/>
    <property type="evidence" value="ECO:0007669"/>
    <property type="project" value="TreeGrafter"/>
</dbReference>
<organism evidence="2">
    <name type="scientific">Salinispora pacifica</name>
    <dbReference type="NCBI Taxonomy" id="351187"/>
    <lineage>
        <taxon>Bacteria</taxon>
        <taxon>Bacillati</taxon>
        <taxon>Actinomycetota</taxon>
        <taxon>Actinomycetes</taxon>
        <taxon>Micromonosporales</taxon>
        <taxon>Micromonosporaceae</taxon>
        <taxon>Salinispora</taxon>
    </lineage>
</organism>
<protein>
    <submittedName>
        <fullName evidence="2">Lom12</fullName>
    </submittedName>
</protein>
<dbReference type="AlphaFoldDB" id="A0A059UHG4"/>
<dbReference type="InterPro" id="IPR029062">
    <property type="entry name" value="Class_I_gatase-like"/>
</dbReference>
<dbReference type="CDD" id="cd01745">
    <property type="entry name" value="GATase1_2"/>
    <property type="match status" value="1"/>
</dbReference>
<reference evidence="2" key="1">
    <citation type="journal article" date="2014" name="Tetrahedron">
        <title>Discovery of the lomaiviticin biosynthetic gene cluster in Salinispora pacifica.</title>
        <authorList>
            <person name="Janso J.E."/>
            <person name="Haltli B.A."/>
            <person name="Eustaquio A.S."/>
            <person name="Kulowski K."/>
            <person name="Waldman A.J."/>
            <person name="Zha L."/>
            <person name="Nakamura H."/>
            <person name="Bernan V.S."/>
            <person name="He H."/>
            <person name="Carter G.T."/>
            <person name="Koehn F.E."/>
            <person name="Balskus E.P."/>
        </authorList>
    </citation>
    <scope>NUCLEOTIDE SEQUENCE</scope>
    <source>
        <strain evidence="2">DPJ-0016</strain>
    </source>
</reference>
<evidence type="ECO:0000256" key="1">
    <source>
        <dbReference type="SAM" id="MobiDB-lite"/>
    </source>
</evidence>
<dbReference type="GO" id="GO:0005829">
    <property type="term" value="C:cytosol"/>
    <property type="evidence" value="ECO:0007669"/>
    <property type="project" value="TreeGrafter"/>
</dbReference>
<gene>
    <name evidence="2" type="primary">lom12</name>
</gene>
<dbReference type="SUPFAM" id="SSF52317">
    <property type="entry name" value="Class I glutamine amidotransferase-like"/>
    <property type="match status" value="1"/>
</dbReference>